<dbReference type="InterPro" id="IPR036866">
    <property type="entry name" value="RibonucZ/Hydroxyglut_hydro"/>
</dbReference>
<comment type="caution">
    <text evidence="3">The sequence shown here is derived from an EMBL/GenBank/DDBJ whole genome shotgun (WGS) entry which is preliminary data.</text>
</comment>
<accession>A0ABS9L3C0</accession>
<sequence length="120" mass="12519">MGNPGTRSGISSAHTVGGKSYIVDVGHGMYKQFQRAGLTSMDGIIITHLHSDHIADLFTIPWLRHGGVRAIPGPTPIYGPGRAGGLPPSRAGNVSVVNPQNPTLGTWTSSRSPSRPGPTT</sequence>
<dbReference type="RefSeq" id="WP_237818244.1">
    <property type="nucleotide sequence ID" value="NZ_JAKLTQ010000002.1"/>
</dbReference>
<gene>
    <name evidence="3" type="ORF">LVY72_04320</name>
</gene>
<dbReference type="Proteomes" id="UP001165368">
    <property type="component" value="Unassembled WGS sequence"/>
</dbReference>
<dbReference type="EMBL" id="JAKLTQ010000002">
    <property type="protein sequence ID" value="MCG2621137.1"/>
    <property type="molecule type" value="Genomic_DNA"/>
</dbReference>
<reference evidence="3" key="1">
    <citation type="submission" date="2022-01" db="EMBL/GenBank/DDBJ databases">
        <authorList>
            <person name="Jo J.-H."/>
            <person name="Im W.-T."/>
        </authorList>
    </citation>
    <scope>NUCLEOTIDE SEQUENCE</scope>
    <source>
        <strain evidence="3">I2-34</strain>
    </source>
</reference>
<keyword evidence="4" id="KW-1185">Reference proteome</keyword>
<feature type="domain" description="Metallo-beta-lactamase" evidence="2">
    <location>
        <begin position="17"/>
        <end position="60"/>
    </location>
</feature>
<proteinExistence type="predicted"/>
<name>A0ABS9L3C0_9MICC</name>
<protein>
    <submittedName>
        <fullName evidence="3">MBL fold metallo-hydrolase</fullName>
    </submittedName>
</protein>
<evidence type="ECO:0000259" key="2">
    <source>
        <dbReference type="Pfam" id="PF00753"/>
    </source>
</evidence>
<evidence type="ECO:0000313" key="3">
    <source>
        <dbReference type="EMBL" id="MCG2621137.1"/>
    </source>
</evidence>
<dbReference type="Pfam" id="PF00753">
    <property type="entry name" value="Lactamase_B"/>
    <property type="match status" value="1"/>
</dbReference>
<feature type="region of interest" description="Disordered" evidence="1">
    <location>
        <begin position="79"/>
        <end position="120"/>
    </location>
</feature>
<organism evidence="3 4">
    <name type="scientific">Arthrobacter hankyongi</name>
    <dbReference type="NCBI Taxonomy" id="2904801"/>
    <lineage>
        <taxon>Bacteria</taxon>
        <taxon>Bacillati</taxon>
        <taxon>Actinomycetota</taxon>
        <taxon>Actinomycetes</taxon>
        <taxon>Micrococcales</taxon>
        <taxon>Micrococcaceae</taxon>
        <taxon>Arthrobacter</taxon>
    </lineage>
</organism>
<dbReference type="SUPFAM" id="SSF56281">
    <property type="entry name" value="Metallo-hydrolase/oxidoreductase"/>
    <property type="match status" value="1"/>
</dbReference>
<dbReference type="InterPro" id="IPR001279">
    <property type="entry name" value="Metallo-B-lactamas"/>
</dbReference>
<evidence type="ECO:0000256" key="1">
    <source>
        <dbReference type="SAM" id="MobiDB-lite"/>
    </source>
</evidence>
<feature type="compositionally biased region" description="Polar residues" evidence="1">
    <location>
        <begin position="95"/>
        <end position="104"/>
    </location>
</feature>
<evidence type="ECO:0000313" key="4">
    <source>
        <dbReference type="Proteomes" id="UP001165368"/>
    </source>
</evidence>
<dbReference type="Gene3D" id="3.60.15.10">
    <property type="entry name" value="Ribonuclease Z/Hydroxyacylglutathione hydrolase-like"/>
    <property type="match status" value="1"/>
</dbReference>
<feature type="compositionally biased region" description="Low complexity" evidence="1">
    <location>
        <begin position="105"/>
        <end position="114"/>
    </location>
</feature>